<reference evidence="4" key="1">
    <citation type="journal article" date="2023" name="Int. J. Syst. Evol. Microbiol.">
        <title>Mesoterricola silvestris gen. nov., sp. nov., Mesoterricola sediminis sp. nov., Geothrix oryzae sp. nov., Geothrix edaphica sp. nov., Geothrix rubra sp. nov., and Geothrix limicola sp. nov., six novel members of Acidobacteriota isolated from soils.</title>
        <authorList>
            <person name="Itoh H."/>
            <person name="Sugisawa Y."/>
            <person name="Mise K."/>
            <person name="Xu Z."/>
            <person name="Kuniyasu M."/>
            <person name="Ushijima N."/>
            <person name="Kawano K."/>
            <person name="Kobayashi E."/>
            <person name="Shiratori Y."/>
            <person name="Masuda Y."/>
            <person name="Senoo K."/>
        </authorList>
    </citation>
    <scope>NUCLEOTIDE SEQUENCE [LARGE SCALE GENOMIC DNA]</scope>
    <source>
        <strain evidence="4">W79</strain>
    </source>
</reference>
<keyword evidence="4" id="KW-1185">Reference proteome</keyword>
<name>A0AA48K8U8_9BACT</name>
<organism evidence="3 4">
    <name type="scientific">Mesoterricola silvestris</name>
    <dbReference type="NCBI Taxonomy" id="2927979"/>
    <lineage>
        <taxon>Bacteria</taxon>
        <taxon>Pseudomonadati</taxon>
        <taxon>Acidobacteriota</taxon>
        <taxon>Holophagae</taxon>
        <taxon>Holophagales</taxon>
        <taxon>Holophagaceae</taxon>
        <taxon>Mesoterricola</taxon>
    </lineage>
</organism>
<dbReference type="SUPFAM" id="SSF54427">
    <property type="entry name" value="NTF2-like"/>
    <property type="match status" value="1"/>
</dbReference>
<proteinExistence type="predicted"/>
<dbReference type="InterPro" id="IPR032710">
    <property type="entry name" value="NTF2-like_dom_sf"/>
</dbReference>
<sequence length="282" mass="29970">MLLLPLTFVVASAVAQTGPALTPAAQSLVAAEYAFSDQSAKDGIRAAFMGAFHKDGLVFIPRAVNGLAYYGTQLEMGASLQWFPIRVDTSSAGDLGYSTGPYTFRSAKDAPDAAYGWFVSVWQREAGSPWKVRLDIGVSTPDPSELPAPKALPRSTAALPPAPAVSPSASTELTALDAAFGEDAAKNIQNAYKARVDTNVRLYRKGRFPLEGAGSLQRYLDPFPVTFQPAEAIVSGSGDLGFSRGTLTRKDPSGPQTSNYVHVWKKTGGSWKLAVEVEVPAK</sequence>
<dbReference type="AlphaFoldDB" id="A0AA48K8U8"/>
<dbReference type="Gene3D" id="3.10.450.50">
    <property type="match status" value="2"/>
</dbReference>
<feature type="chain" id="PRO_5041316540" description="DUF4440 domain-containing protein" evidence="2">
    <location>
        <begin position="16"/>
        <end position="282"/>
    </location>
</feature>
<feature type="region of interest" description="Disordered" evidence="1">
    <location>
        <begin position="144"/>
        <end position="166"/>
    </location>
</feature>
<dbReference type="EMBL" id="AP027080">
    <property type="protein sequence ID" value="BDU72485.1"/>
    <property type="molecule type" value="Genomic_DNA"/>
</dbReference>
<accession>A0AA48K8U8</accession>
<protein>
    <recommendedName>
        <fullName evidence="5">DUF4440 domain-containing protein</fullName>
    </recommendedName>
</protein>
<feature type="compositionally biased region" description="Low complexity" evidence="1">
    <location>
        <begin position="155"/>
        <end position="166"/>
    </location>
</feature>
<evidence type="ECO:0000313" key="3">
    <source>
        <dbReference type="EMBL" id="BDU72485.1"/>
    </source>
</evidence>
<evidence type="ECO:0000256" key="2">
    <source>
        <dbReference type="SAM" id="SignalP"/>
    </source>
</evidence>
<evidence type="ECO:0000313" key="4">
    <source>
        <dbReference type="Proteomes" id="UP001238179"/>
    </source>
</evidence>
<dbReference type="Proteomes" id="UP001238179">
    <property type="component" value="Chromosome"/>
</dbReference>
<dbReference type="RefSeq" id="WP_316415392.1">
    <property type="nucleotide sequence ID" value="NZ_AP027080.1"/>
</dbReference>
<evidence type="ECO:0008006" key="5">
    <source>
        <dbReference type="Google" id="ProtNLM"/>
    </source>
</evidence>
<evidence type="ECO:0000256" key="1">
    <source>
        <dbReference type="SAM" id="MobiDB-lite"/>
    </source>
</evidence>
<keyword evidence="2" id="KW-0732">Signal</keyword>
<feature type="signal peptide" evidence="2">
    <location>
        <begin position="1"/>
        <end position="15"/>
    </location>
</feature>
<dbReference type="KEGG" id="msil:METEAL_16590"/>
<gene>
    <name evidence="3" type="ORF">METEAL_16590</name>
</gene>